<evidence type="ECO:0000259" key="3">
    <source>
        <dbReference type="PROSITE" id="PS52035"/>
    </source>
</evidence>
<protein>
    <submittedName>
        <fullName evidence="5">Zinc carboxypeptidase</fullName>
    </submittedName>
</protein>
<keyword evidence="7" id="KW-1185">Reference proteome</keyword>
<sequence>MKIPNPISRTLPISIFCVGLIISCSGVRTVDFETPVDTSDKQITFQERQVYFQEDLGLFVDNTFDGARLNGVEKLNDSTLKAIIRPENEPINSSPYYAFKIASNTPKKMYVSLEYPQGHAHRYAPKVKKPTKDWEILDSTKIFIMDSLVTLELSLDEQPTLIAAQELQTSEQVKDWYQDLSSGKGYVRPYIYGTSKMGRELPVMDIYRGGKTSKPIIVLLTRQHPPEVTGFFAFKAFLETVLDDSELSNTFLDTHRVLAFPILNPDGVDLGHWRHNAGGVDTNRDWSKYRQPEIHQAVEFIEEQLKKDGARLLLGLDFHSTHKDVFYTNTSQEGSTLPHFEKDWFSALEENIPHYKVNESSGNSTKPVSKGWFLKRHRAVGITYEIGDNTPRGRIRTIGRVSAQEMMKILRSNTNLN</sequence>
<comment type="similarity">
    <text evidence="2">Belongs to the peptidase M14 family.</text>
</comment>
<dbReference type="PROSITE" id="PS51257">
    <property type="entry name" value="PROKAR_LIPOPROTEIN"/>
    <property type="match status" value="1"/>
</dbReference>
<keyword evidence="5" id="KW-0645">Protease</keyword>
<dbReference type="AlphaFoldDB" id="A0A1M6RLI9"/>
<evidence type="ECO:0000313" key="4">
    <source>
        <dbReference type="EMBL" id="SFB75946.1"/>
    </source>
</evidence>
<dbReference type="InterPro" id="IPR050821">
    <property type="entry name" value="Cytosolic_carboxypeptidase"/>
</dbReference>
<feature type="domain" description="Peptidase M14" evidence="3">
    <location>
        <begin position="166"/>
        <end position="413"/>
    </location>
</feature>
<dbReference type="EMBL" id="FRAT01000002">
    <property type="protein sequence ID" value="SHK33296.1"/>
    <property type="molecule type" value="Genomic_DNA"/>
</dbReference>
<dbReference type="Gene3D" id="3.40.630.10">
    <property type="entry name" value="Zn peptidases"/>
    <property type="match status" value="1"/>
</dbReference>
<evidence type="ECO:0000313" key="5">
    <source>
        <dbReference type="EMBL" id="SHK33296.1"/>
    </source>
</evidence>
<comment type="caution">
    <text evidence="5">The sequence shown here is derived from an EMBL/GenBank/DDBJ whole genome shotgun (WGS) entry which is preliminary data.</text>
</comment>
<evidence type="ECO:0000313" key="6">
    <source>
        <dbReference type="Proteomes" id="UP000184031"/>
    </source>
</evidence>
<dbReference type="Proteomes" id="UP000198940">
    <property type="component" value="Unassembled WGS sequence"/>
</dbReference>
<keyword evidence="5" id="KW-0121">Carboxypeptidase</keyword>
<reference evidence="5 6" key="1">
    <citation type="submission" date="2016-11" db="EMBL/GenBank/DDBJ databases">
        <authorList>
            <person name="Varghese N."/>
            <person name="Submissions S."/>
        </authorList>
    </citation>
    <scope>NUCLEOTIDE SEQUENCE [LARGE SCALE GENOMIC DNA]</scope>
    <source>
        <strain evidence="5 6">CGMCC 1.12174</strain>
        <strain evidence="4 7">DSM 26351</strain>
    </source>
</reference>
<organism evidence="5 6">
    <name type="scientific">Flagellimonas taeanensis</name>
    <dbReference type="NCBI Taxonomy" id="1005926"/>
    <lineage>
        <taxon>Bacteria</taxon>
        <taxon>Pseudomonadati</taxon>
        <taxon>Bacteroidota</taxon>
        <taxon>Flavobacteriia</taxon>
        <taxon>Flavobacteriales</taxon>
        <taxon>Flavobacteriaceae</taxon>
        <taxon>Flagellimonas</taxon>
    </lineage>
</organism>
<dbReference type="CDD" id="cd06237">
    <property type="entry name" value="M14_Nna1-like"/>
    <property type="match status" value="1"/>
</dbReference>
<accession>A0A1M6RLI9</accession>
<dbReference type="RefSeq" id="WP_072877164.1">
    <property type="nucleotide sequence ID" value="NZ_FOKU01000002.1"/>
</dbReference>
<evidence type="ECO:0000256" key="1">
    <source>
        <dbReference type="ARBA" id="ARBA00001947"/>
    </source>
</evidence>
<dbReference type="PROSITE" id="PS52035">
    <property type="entry name" value="PEPTIDASE_M14"/>
    <property type="match status" value="1"/>
</dbReference>
<dbReference type="GO" id="GO:0008270">
    <property type="term" value="F:zinc ion binding"/>
    <property type="evidence" value="ECO:0007669"/>
    <property type="project" value="InterPro"/>
</dbReference>
<dbReference type="PANTHER" id="PTHR12756:SF11">
    <property type="entry name" value="CYTOSOLIC CARBOXYPEPTIDASE 1"/>
    <property type="match status" value="1"/>
</dbReference>
<dbReference type="Proteomes" id="UP000184031">
    <property type="component" value="Unassembled WGS sequence"/>
</dbReference>
<proteinExistence type="inferred from homology"/>
<dbReference type="SMART" id="SM00631">
    <property type="entry name" value="Zn_pept"/>
    <property type="match status" value="1"/>
</dbReference>
<feature type="active site" description="Proton donor/acceptor" evidence="2">
    <location>
        <position position="385"/>
    </location>
</feature>
<dbReference type="GO" id="GO:0004181">
    <property type="term" value="F:metallocarboxypeptidase activity"/>
    <property type="evidence" value="ECO:0007669"/>
    <property type="project" value="InterPro"/>
</dbReference>
<evidence type="ECO:0000256" key="2">
    <source>
        <dbReference type="PROSITE-ProRule" id="PRU01379"/>
    </source>
</evidence>
<comment type="cofactor">
    <cofactor evidence="1">
        <name>Zn(2+)</name>
        <dbReference type="ChEBI" id="CHEBI:29105"/>
    </cofactor>
</comment>
<dbReference type="STRING" id="1055723.SAMN05216293_0812"/>
<keyword evidence="5" id="KW-0378">Hydrolase</keyword>
<name>A0A1M6RLI9_9FLAO</name>
<dbReference type="SUPFAM" id="SSF53187">
    <property type="entry name" value="Zn-dependent exopeptidases"/>
    <property type="match status" value="1"/>
</dbReference>
<dbReference type="GO" id="GO:0006508">
    <property type="term" value="P:proteolysis"/>
    <property type="evidence" value="ECO:0007669"/>
    <property type="project" value="InterPro"/>
</dbReference>
<dbReference type="PANTHER" id="PTHR12756">
    <property type="entry name" value="CYTOSOLIC CARBOXYPEPTIDASE"/>
    <property type="match status" value="1"/>
</dbReference>
<dbReference type="EMBL" id="FOKU01000002">
    <property type="protein sequence ID" value="SFB75946.1"/>
    <property type="molecule type" value="Genomic_DNA"/>
</dbReference>
<gene>
    <name evidence="4" type="ORF">SAMN04487891_102135</name>
    <name evidence="5" type="ORF">SAMN05216293_0812</name>
</gene>
<dbReference type="OrthoDB" id="1119199at2"/>
<dbReference type="InterPro" id="IPR000834">
    <property type="entry name" value="Peptidase_M14"/>
</dbReference>
<evidence type="ECO:0000313" key="7">
    <source>
        <dbReference type="Proteomes" id="UP000198940"/>
    </source>
</evidence>
<dbReference type="Pfam" id="PF00246">
    <property type="entry name" value="Peptidase_M14"/>
    <property type="match status" value="1"/>
</dbReference>